<sequence>MAAVSGTRRLVSLQPVLGWRGVGLGAAAASSAVRPLSTTAACGGPKGAAHVRGNKQVQMRKKKKAPPRGKTAEPGERKQLRRRIVLSNGNALAVTGLEELTASRLHDSDSVGRVLALPDGVVDQLRAVGAFKPSQSFSLFRRPSVLIRAETATVAAQMQQAAAARQTLRLVVDGDRIAGKSILLLQALAHGFMNDWVVFHIPEAHELTSASTDYAPLDPLDGQPPRFVQPAYMLQLLQAVQAASGPVLARHKTVRAYDRLQNPVAAGSTLLQLVAAARENDHAWPVFQALWSELTTTEPTEIARPPVLFALDGLAHVMGYSRYRDPAFEQVHAHDLALVRAFVDLLAGAELLPHGGAVIAATSRGNAPACLTLDLALARRLAEQDQTDAATNTSLTPPPYFRGFDDRVAAALHSVRVLRLCGLSRPEARSLMEYWAASGVLRDRVDEQAVAGTWSLAGNGLVGEMERTALLSLRP</sequence>
<dbReference type="eggNOG" id="KOG3928">
    <property type="taxonomic scope" value="Eukaryota"/>
</dbReference>
<evidence type="ECO:0000313" key="10">
    <source>
        <dbReference type="Proteomes" id="UP000007796"/>
    </source>
</evidence>
<dbReference type="GO" id="GO:0005763">
    <property type="term" value="C:mitochondrial small ribosomal subunit"/>
    <property type="evidence" value="ECO:0007669"/>
    <property type="project" value="TreeGrafter"/>
</dbReference>
<dbReference type="GO" id="GO:0003735">
    <property type="term" value="F:structural constituent of ribosome"/>
    <property type="evidence" value="ECO:0007669"/>
    <property type="project" value="TreeGrafter"/>
</dbReference>
<feature type="compositionally biased region" description="Basic residues" evidence="8">
    <location>
        <begin position="58"/>
        <end position="67"/>
    </location>
</feature>
<evidence type="ECO:0000256" key="6">
    <source>
        <dbReference type="ARBA" id="ARBA00023274"/>
    </source>
</evidence>
<keyword evidence="4 9" id="KW-0689">Ribosomal protein</keyword>
<dbReference type="EMBL" id="GL629807">
    <property type="protein sequence ID" value="EFW99906.1"/>
    <property type="molecule type" value="Genomic_DNA"/>
</dbReference>
<reference evidence="9 10" key="1">
    <citation type="journal article" date="2011" name="Proc. Natl. Acad. Sci. U.S.A.">
        <title>Genome and transcriptome analyses of the mountain pine beetle-fungal symbiont Grosmannia clavigera, a lodgepole pine pathogen.</title>
        <authorList>
            <person name="DiGuistini S."/>
            <person name="Wang Y."/>
            <person name="Liao N.Y."/>
            <person name="Taylor G."/>
            <person name="Tanguay P."/>
            <person name="Feau N."/>
            <person name="Henrissat B."/>
            <person name="Chan S.K."/>
            <person name="Hesse-Orce U."/>
            <person name="Alamouti S.M."/>
            <person name="Tsui C.K.M."/>
            <person name="Docking R.T."/>
            <person name="Levasseur A."/>
            <person name="Haridas S."/>
            <person name="Robertson G."/>
            <person name="Birol I."/>
            <person name="Holt R.A."/>
            <person name="Marra M.A."/>
            <person name="Hamelin R.C."/>
            <person name="Hirst M."/>
            <person name="Jones S.J.M."/>
            <person name="Bohlmann J."/>
            <person name="Breuil C."/>
        </authorList>
    </citation>
    <scope>NUCLEOTIDE SEQUENCE [LARGE SCALE GENOMIC DNA]</scope>
    <source>
        <strain evidence="10">kw1407 / UAMH 11150</strain>
    </source>
</reference>
<comment type="similarity">
    <text evidence="2">Belongs to the mitochondrion-specific ribosomal protein mS29 family.</text>
</comment>
<comment type="subcellular location">
    <subcellularLocation>
        <location evidence="1">Mitochondrion</location>
    </subcellularLocation>
</comment>
<dbReference type="HOGENOM" id="CLU_046315_1_0_1"/>
<evidence type="ECO:0000256" key="1">
    <source>
        <dbReference type="ARBA" id="ARBA00004173"/>
    </source>
</evidence>
<dbReference type="InterPro" id="IPR019368">
    <property type="entry name" value="Ribosomal_mS29"/>
</dbReference>
<evidence type="ECO:0000256" key="2">
    <source>
        <dbReference type="ARBA" id="ARBA00009863"/>
    </source>
</evidence>
<gene>
    <name evidence="9" type="ORF">CMQ_224</name>
</gene>
<protein>
    <recommendedName>
        <fullName evidence="7">Small ribosomal subunit protein mS29</fullName>
    </recommendedName>
</protein>
<dbReference type="Proteomes" id="UP000007796">
    <property type="component" value="Unassembled WGS sequence"/>
</dbReference>
<dbReference type="GeneID" id="25975207"/>
<evidence type="ECO:0000313" key="9">
    <source>
        <dbReference type="EMBL" id="EFW99906.1"/>
    </source>
</evidence>
<organism evidence="10">
    <name type="scientific">Grosmannia clavigera (strain kw1407 / UAMH 11150)</name>
    <name type="common">Blue stain fungus</name>
    <name type="synonym">Graphiocladiella clavigera</name>
    <dbReference type="NCBI Taxonomy" id="655863"/>
    <lineage>
        <taxon>Eukaryota</taxon>
        <taxon>Fungi</taxon>
        <taxon>Dikarya</taxon>
        <taxon>Ascomycota</taxon>
        <taxon>Pezizomycotina</taxon>
        <taxon>Sordariomycetes</taxon>
        <taxon>Sordariomycetidae</taxon>
        <taxon>Ophiostomatales</taxon>
        <taxon>Ophiostomataceae</taxon>
        <taxon>Leptographium</taxon>
    </lineage>
</organism>
<keyword evidence="5" id="KW-0496">Mitochondrion</keyword>
<evidence type="ECO:0000256" key="7">
    <source>
        <dbReference type="ARBA" id="ARBA00035140"/>
    </source>
</evidence>
<keyword evidence="10" id="KW-1185">Reference proteome</keyword>
<dbReference type="OrthoDB" id="274828at2759"/>
<keyword evidence="6" id="KW-0687">Ribonucleoprotein</keyword>
<evidence type="ECO:0000256" key="5">
    <source>
        <dbReference type="ARBA" id="ARBA00023128"/>
    </source>
</evidence>
<dbReference type="AlphaFoldDB" id="F0XRC3"/>
<dbReference type="Pfam" id="PF10236">
    <property type="entry name" value="DAP3"/>
    <property type="match status" value="1"/>
</dbReference>
<proteinExistence type="inferred from homology"/>
<name>F0XRC3_GROCL</name>
<dbReference type="InParanoid" id="F0XRC3"/>
<dbReference type="PANTHER" id="PTHR12810">
    <property type="entry name" value="MITOCHONDRIAL 28S RIBOSOMAL PROTEIN S29"/>
    <property type="match status" value="1"/>
</dbReference>
<feature type="region of interest" description="Disordered" evidence="8">
    <location>
        <begin position="42"/>
        <end position="78"/>
    </location>
</feature>
<accession>F0XRC3</accession>
<keyword evidence="3" id="KW-0809">Transit peptide</keyword>
<dbReference type="PANTHER" id="PTHR12810:SF0">
    <property type="entry name" value="SMALL RIBOSOMAL SUBUNIT PROTEIN MS29"/>
    <property type="match status" value="1"/>
</dbReference>
<dbReference type="FunCoup" id="F0XRC3">
    <property type="interactions" value="70"/>
</dbReference>
<evidence type="ECO:0000256" key="8">
    <source>
        <dbReference type="SAM" id="MobiDB-lite"/>
    </source>
</evidence>
<dbReference type="STRING" id="655863.F0XRC3"/>
<evidence type="ECO:0000256" key="4">
    <source>
        <dbReference type="ARBA" id="ARBA00022980"/>
    </source>
</evidence>
<evidence type="ECO:0000256" key="3">
    <source>
        <dbReference type="ARBA" id="ARBA00022946"/>
    </source>
</evidence>
<dbReference type="RefSeq" id="XP_014169321.1">
    <property type="nucleotide sequence ID" value="XM_014313846.1"/>
</dbReference>